<dbReference type="KEGG" id="pno:SNOG_04410"/>
<organism evidence="1 2">
    <name type="scientific">Phaeosphaeria nodorum (strain SN15 / ATCC MYA-4574 / FGSC 10173)</name>
    <name type="common">Glume blotch fungus</name>
    <name type="synonym">Parastagonospora nodorum</name>
    <dbReference type="NCBI Taxonomy" id="321614"/>
    <lineage>
        <taxon>Eukaryota</taxon>
        <taxon>Fungi</taxon>
        <taxon>Dikarya</taxon>
        <taxon>Ascomycota</taxon>
        <taxon>Pezizomycotina</taxon>
        <taxon>Dothideomycetes</taxon>
        <taxon>Pleosporomycetidae</taxon>
        <taxon>Pleosporales</taxon>
        <taxon>Pleosporineae</taxon>
        <taxon>Phaeosphaeriaceae</taxon>
        <taxon>Parastagonospora</taxon>
    </lineage>
</organism>
<evidence type="ECO:0000313" key="1">
    <source>
        <dbReference type="EMBL" id="EAT88170.1"/>
    </source>
</evidence>
<reference evidence="2" key="1">
    <citation type="journal article" date="2007" name="Plant Cell">
        <title>Dothideomycete-plant interactions illuminated by genome sequencing and EST analysis of the wheat pathogen Stagonospora nodorum.</title>
        <authorList>
            <person name="Hane J.K."/>
            <person name="Lowe R.G."/>
            <person name="Solomon P.S."/>
            <person name="Tan K.C."/>
            <person name="Schoch C.L."/>
            <person name="Spatafora J.W."/>
            <person name="Crous P.W."/>
            <person name="Kodira C."/>
            <person name="Birren B.W."/>
            <person name="Galagan J.E."/>
            <person name="Torriani S.F."/>
            <person name="McDonald B.A."/>
            <person name="Oliver R.P."/>
        </authorList>
    </citation>
    <scope>NUCLEOTIDE SEQUENCE [LARGE SCALE GENOMIC DNA]</scope>
    <source>
        <strain evidence="2">SN15 / ATCC MYA-4574 / FGSC 10173</strain>
    </source>
</reference>
<dbReference type="EMBL" id="CH445330">
    <property type="protein sequence ID" value="EAT88170.1"/>
    <property type="molecule type" value="Genomic_DNA"/>
</dbReference>
<dbReference type="HOGENOM" id="CLU_3384997_0_0_1"/>
<name>Q0UV04_PHANO</name>
<accession>Q0UV04</accession>
<evidence type="ECO:0000313" key="2">
    <source>
        <dbReference type="Proteomes" id="UP000001055"/>
    </source>
</evidence>
<proteinExistence type="predicted"/>
<dbReference type="GeneID" id="5971696"/>
<dbReference type="AlphaFoldDB" id="Q0UV04"/>
<dbReference type="RefSeq" id="XP_001794828.1">
    <property type="nucleotide sequence ID" value="XM_001794776.1"/>
</dbReference>
<gene>
    <name evidence="1" type="ORF">SNOG_04410</name>
</gene>
<protein>
    <submittedName>
        <fullName evidence="1">Uncharacterized protein</fullName>
    </submittedName>
</protein>
<sequence>MNPSTPPATPPAASETIAASLNMMMEDHTHIGA</sequence>
<dbReference type="InParanoid" id="Q0UV04"/>
<dbReference type="Proteomes" id="UP000001055">
    <property type="component" value="Unassembled WGS sequence"/>
</dbReference>